<reference evidence="1" key="2">
    <citation type="journal article" date="2015" name="Data Brief">
        <title>Shoot transcriptome of the giant reed, Arundo donax.</title>
        <authorList>
            <person name="Barrero R.A."/>
            <person name="Guerrero F.D."/>
            <person name="Moolhuijzen P."/>
            <person name="Goolsby J.A."/>
            <person name="Tidwell J."/>
            <person name="Bellgard S.E."/>
            <person name="Bellgard M.I."/>
        </authorList>
    </citation>
    <scope>NUCLEOTIDE SEQUENCE</scope>
    <source>
        <tissue evidence="1">Shoot tissue taken approximately 20 cm above the soil surface</tissue>
    </source>
</reference>
<name>A0A0A9FVV7_ARUDO</name>
<accession>A0A0A9FVV7</accession>
<organism evidence="1">
    <name type="scientific">Arundo donax</name>
    <name type="common">Giant reed</name>
    <name type="synonym">Donax arundinaceus</name>
    <dbReference type="NCBI Taxonomy" id="35708"/>
    <lineage>
        <taxon>Eukaryota</taxon>
        <taxon>Viridiplantae</taxon>
        <taxon>Streptophyta</taxon>
        <taxon>Embryophyta</taxon>
        <taxon>Tracheophyta</taxon>
        <taxon>Spermatophyta</taxon>
        <taxon>Magnoliopsida</taxon>
        <taxon>Liliopsida</taxon>
        <taxon>Poales</taxon>
        <taxon>Poaceae</taxon>
        <taxon>PACMAD clade</taxon>
        <taxon>Arundinoideae</taxon>
        <taxon>Arundineae</taxon>
        <taxon>Arundo</taxon>
    </lineage>
</organism>
<dbReference type="EMBL" id="GBRH01181494">
    <property type="protein sequence ID" value="JAE16402.1"/>
    <property type="molecule type" value="Transcribed_RNA"/>
</dbReference>
<protein>
    <submittedName>
        <fullName evidence="1">Uncharacterized protein</fullName>
    </submittedName>
</protein>
<sequence>MPTSSSATCTSFLSPQAQRLSLSFPTTVFATSGFQTAKIRSSISIALIRHC</sequence>
<proteinExistence type="predicted"/>
<reference evidence="1" key="1">
    <citation type="submission" date="2014-09" db="EMBL/GenBank/DDBJ databases">
        <authorList>
            <person name="Magalhaes I.L.F."/>
            <person name="Oliveira U."/>
            <person name="Santos F.R."/>
            <person name="Vidigal T.H.D.A."/>
            <person name="Brescovit A.D."/>
            <person name="Santos A.J."/>
        </authorList>
    </citation>
    <scope>NUCLEOTIDE SEQUENCE</scope>
    <source>
        <tissue evidence="1">Shoot tissue taken approximately 20 cm above the soil surface</tissue>
    </source>
</reference>
<dbReference type="AlphaFoldDB" id="A0A0A9FVV7"/>
<evidence type="ECO:0000313" key="1">
    <source>
        <dbReference type="EMBL" id="JAE16402.1"/>
    </source>
</evidence>